<proteinExistence type="predicted"/>
<dbReference type="Gene3D" id="3.40.50.720">
    <property type="entry name" value="NAD(P)-binding Rossmann-like Domain"/>
    <property type="match status" value="1"/>
</dbReference>
<accession>R7AGI5</accession>
<reference evidence="2" key="1">
    <citation type="submission" date="2012-11" db="EMBL/GenBank/DDBJ databases">
        <title>Dependencies among metagenomic species, viruses, plasmids and units of genetic variation.</title>
        <authorList>
            <person name="Nielsen H.B."/>
            <person name="Almeida M."/>
            <person name="Juncker A.S."/>
            <person name="Rasmussen S."/>
            <person name="Li J."/>
            <person name="Sunagawa S."/>
            <person name="Plichta D."/>
            <person name="Gautier L."/>
            <person name="Le Chatelier E."/>
            <person name="Peletier E."/>
            <person name="Bonde I."/>
            <person name="Nielsen T."/>
            <person name="Manichanh C."/>
            <person name="Arumugam M."/>
            <person name="Batto J."/>
            <person name="Santos M.B.Q.D."/>
            <person name="Blom N."/>
            <person name="Borruel N."/>
            <person name="Burgdorf K.S."/>
            <person name="Boumezbeur F."/>
            <person name="Casellas F."/>
            <person name="Dore J."/>
            <person name="Guarner F."/>
            <person name="Hansen T."/>
            <person name="Hildebrand F."/>
            <person name="Kaas R.S."/>
            <person name="Kennedy S."/>
            <person name="Kristiansen K."/>
            <person name="Kultima J.R."/>
            <person name="Leonard P."/>
            <person name="Levenez F."/>
            <person name="Lund O."/>
            <person name="Moumen B."/>
            <person name="Le Paslier D."/>
            <person name="Pons N."/>
            <person name="Pedersen O."/>
            <person name="Prifti E."/>
            <person name="Qin J."/>
            <person name="Raes J."/>
            <person name="Tap J."/>
            <person name="Tims S."/>
            <person name="Ussery D.W."/>
            <person name="Yamada T."/>
            <person name="MetaHit consortium"/>
            <person name="Renault P."/>
            <person name="Sicheritz-Ponten T."/>
            <person name="Bork P."/>
            <person name="Wang J."/>
            <person name="Brunak S."/>
            <person name="Ehrlich S.D."/>
        </authorList>
    </citation>
    <scope>NUCLEOTIDE SEQUENCE [LARGE SCALE GENOMIC DNA]</scope>
</reference>
<dbReference type="Pfam" id="PF00899">
    <property type="entry name" value="ThiF"/>
    <property type="match status" value="1"/>
</dbReference>
<dbReference type="SUPFAM" id="SSF69572">
    <property type="entry name" value="Activating enzymes of the ubiquitin-like proteins"/>
    <property type="match status" value="1"/>
</dbReference>
<comment type="caution">
    <text evidence="2">The sequence shown here is derived from an EMBL/GenBank/DDBJ whole genome shotgun (WGS) entry which is preliminary data.</text>
</comment>
<dbReference type="InterPro" id="IPR000594">
    <property type="entry name" value="ThiF_NAD_FAD-bd"/>
</dbReference>
<evidence type="ECO:0000313" key="2">
    <source>
        <dbReference type="EMBL" id="CDD57465.1"/>
    </source>
</evidence>
<dbReference type="InterPro" id="IPR035985">
    <property type="entry name" value="Ubiquitin-activating_enz"/>
</dbReference>
<evidence type="ECO:0000259" key="1">
    <source>
        <dbReference type="Pfam" id="PF00899"/>
    </source>
</evidence>
<gene>
    <name evidence="2" type="ORF">BN656_01640</name>
</gene>
<protein>
    <recommendedName>
        <fullName evidence="1">THIF-type NAD/FAD binding fold domain-containing protein</fullName>
    </recommendedName>
</protein>
<name>R7AGI5_9FIRM</name>
<dbReference type="Proteomes" id="UP000018141">
    <property type="component" value="Unassembled WGS sequence"/>
</dbReference>
<evidence type="ECO:0000313" key="3">
    <source>
        <dbReference type="Proteomes" id="UP000018141"/>
    </source>
</evidence>
<sequence>MHKKIVSYLSKQGYICRYEDEENVITIDICVEARDIQLVMKLPRFYPYEFPEIYCYQEFDFLVPHVYTNKQLCLFDENEETVYPNQYLEIAKISIERAIKLFQDSILKNNLLEYNLEAVSYWNTKAESFVVMLRFDESYSHYMWAYQMTKSSYVCSDSEIELIDFIRRLRNQVIDKQDLKQILFVKSDVVITMLISKLTDVNLWLIGKKNEKLYLDYMLKNNSPSLIISSFNNTVGNCLLGIKIGKLKSNNVRITRKNIAGVLRANSGRKFEKIQICDMRMKRLFTRGGDGRAMFDKKCLFVGGGSVGSYLVKAVTEIGISDDITIIDKDILTSDNIARHLCGADKLLSENKAEAISTYMLEQYPTMRCEGIYKNVLEIIEEPADFFDEYDIVFVAVGNCMLEKQFVKLYKEGRIKQCVLVWVEPYLVAGHVIVLNTDYTEKTNEYLFDECGNFKISVIENSKQYMKSEAGCQSAYAPYAGFELQKFILDFVDLYHREVYEKECKANYVIDWFGRMKWARMNSIAIKPRYRSLEDRTINIQRIDIE</sequence>
<dbReference type="AlphaFoldDB" id="R7AGI5"/>
<dbReference type="EMBL" id="CBHH010000049">
    <property type="protein sequence ID" value="CDD57465.1"/>
    <property type="molecule type" value="Genomic_DNA"/>
</dbReference>
<dbReference type="GO" id="GO:0008641">
    <property type="term" value="F:ubiquitin-like modifier activating enzyme activity"/>
    <property type="evidence" value="ECO:0007669"/>
    <property type="project" value="InterPro"/>
</dbReference>
<feature type="domain" description="THIF-type NAD/FAD binding fold" evidence="1">
    <location>
        <begin position="293"/>
        <end position="407"/>
    </location>
</feature>
<organism evidence="2 3">
    <name type="scientific">Bacteroides pectinophilus CAG:437</name>
    <dbReference type="NCBI Taxonomy" id="1263051"/>
    <lineage>
        <taxon>Bacteria</taxon>
        <taxon>Bacillati</taxon>
        <taxon>Bacillota</taxon>
        <taxon>Clostridia</taxon>
        <taxon>Eubacteriales</taxon>
    </lineage>
</organism>